<proteinExistence type="predicted"/>
<evidence type="ECO:0000256" key="3">
    <source>
        <dbReference type="ARBA" id="ARBA00022989"/>
    </source>
</evidence>
<keyword evidence="4 5" id="KW-0472">Membrane</keyword>
<dbReference type="EMBL" id="CP024199">
    <property type="protein sequence ID" value="AUG51813.1"/>
    <property type="molecule type" value="Genomic_DNA"/>
</dbReference>
<feature type="domain" description="TM2" evidence="6">
    <location>
        <begin position="60"/>
        <end position="97"/>
    </location>
</feature>
<dbReference type="Proteomes" id="UP000233458">
    <property type="component" value="Chromosome"/>
</dbReference>
<reference evidence="7 8" key="1">
    <citation type="submission" date="2017-10" db="EMBL/GenBank/DDBJ databases">
        <title>Biodiversity and function of Thalassospira species in the particle-attached aromatic-hydrocarbon-degrading consortia from the surface seawater of the China South Sea.</title>
        <authorList>
            <person name="Dong C."/>
            <person name="Liu R."/>
            <person name="Shao Z."/>
        </authorList>
    </citation>
    <scope>NUCLEOTIDE SEQUENCE [LARGE SCALE GENOMIC DNA]</scope>
    <source>
        <strain evidence="7 8">CSC3H3</strain>
    </source>
</reference>
<evidence type="ECO:0000256" key="5">
    <source>
        <dbReference type="SAM" id="Phobius"/>
    </source>
</evidence>
<evidence type="ECO:0000256" key="2">
    <source>
        <dbReference type="ARBA" id="ARBA00022692"/>
    </source>
</evidence>
<keyword evidence="3 5" id="KW-1133">Transmembrane helix</keyword>
<organism evidence="7 8">
    <name type="scientific">Thalassospira marina</name>
    <dbReference type="NCBI Taxonomy" id="2048283"/>
    <lineage>
        <taxon>Bacteria</taxon>
        <taxon>Pseudomonadati</taxon>
        <taxon>Pseudomonadota</taxon>
        <taxon>Alphaproteobacteria</taxon>
        <taxon>Rhodospirillales</taxon>
        <taxon>Thalassospiraceae</taxon>
        <taxon>Thalassospira</taxon>
    </lineage>
</organism>
<protein>
    <recommendedName>
        <fullName evidence="6">TM2 domain-containing protein</fullName>
    </recommendedName>
</protein>
<evidence type="ECO:0000259" key="6">
    <source>
        <dbReference type="Pfam" id="PF05154"/>
    </source>
</evidence>
<evidence type="ECO:0000313" key="8">
    <source>
        <dbReference type="Proteomes" id="UP000233458"/>
    </source>
</evidence>
<name>A0ABM6Q5R6_9PROT</name>
<gene>
    <name evidence="7" type="ORF">CSC3H3_03105</name>
</gene>
<evidence type="ECO:0000256" key="4">
    <source>
        <dbReference type="ARBA" id="ARBA00023136"/>
    </source>
</evidence>
<dbReference type="InterPro" id="IPR007829">
    <property type="entry name" value="TM2"/>
</dbReference>
<evidence type="ECO:0000313" key="7">
    <source>
        <dbReference type="EMBL" id="AUG51813.1"/>
    </source>
</evidence>
<feature type="transmembrane region" description="Helical" evidence="5">
    <location>
        <begin position="112"/>
        <end position="133"/>
    </location>
</feature>
<keyword evidence="8" id="KW-1185">Reference proteome</keyword>
<comment type="subcellular location">
    <subcellularLocation>
        <location evidence="1">Membrane</location>
        <topology evidence="1">Multi-pass membrane protein</topology>
    </subcellularLocation>
</comment>
<evidence type="ECO:0000256" key="1">
    <source>
        <dbReference type="ARBA" id="ARBA00004141"/>
    </source>
</evidence>
<keyword evidence="2 5" id="KW-0812">Transmembrane</keyword>
<accession>A0ABM6Q5R6</accession>
<sequence length="151" mass="16198">MDESRDVIGVSDVPAAPENVKFCAKCGYKMPRETEVCPSCGHPCSLPPTATAADLHDISPKSFGTAVALCGVFGILGIHHFYLGNILHGIADFLLCVVALACFASHEPSFVLIGMFLLLVDISHTVWVMIRLFTGNTRDGHGKLVVYPGQI</sequence>
<feature type="transmembrane region" description="Helical" evidence="5">
    <location>
        <begin position="63"/>
        <end position="82"/>
    </location>
</feature>
<dbReference type="Pfam" id="PF05154">
    <property type="entry name" value="TM2"/>
    <property type="match status" value="1"/>
</dbReference>